<dbReference type="PANTHER" id="PTHR23427">
    <property type="entry name" value="SURFEIT LOCUS PROTEIN"/>
    <property type="match status" value="1"/>
</dbReference>
<dbReference type="PANTHER" id="PTHR23427:SF2">
    <property type="entry name" value="SURFEIT LOCUS PROTEIN 1"/>
    <property type="match status" value="1"/>
</dbReference>
<dbReference type="CDD" id="cd06662">
    <property type="entry name" value="SURF1"/>
    <property type="match status" value="1"/>
</dbReference>
<evidence type="ECO:0000313" key="7">
    <source>
        <dbReference type="EMBL" id="MFL9880214.1"/>
    </source>
</evidence>
<reference evidence="7 8" key="1">
    <citation type="journal article" date="2024" name="Chem. Sci.">
        <title>Discovery of megapolipeptins by genome mining of a Burkholderiales bacteria collection.</title>
        <authorList>
            <person name="Paulo B.S."/>
            <person name="Recchia M.J.J."/>
            <person name="Lee S."/>
            <person name="Fergusson C.H."/>
            <person name="Romanowski S.B."/>
            <person name="Hernandez A."/>
            <person name="Krull N."/>
            <person name="Liu D.Y."/>
            <person name="Cavanagh H."/>
            <person name="Bos A."/>
            <person name="Gray C.A."/>
            <person name="Murphy B.T."/>
            <person name="Linington R.G."/>
            <person name="Eustaquio A.S."/>
        </authorList>
    </citation>
    <scope>NUCLEOTIDE SEQUENCE [LARGE SCALE GENOMIC DNA]</scope>
    <source>
        <strain evidence="7 8">RL21-008-BIB-B</strain>
    </source>
</reference>
<sequence length="239" mass="26323">MPIRFRVRWVPLVATLIVAAIGVSLGQWQTRRGDEKQAIQNKMAERQAAPAMTLTGNAQQLDVGQSEYRHVRVKGEFISAWTSYLDNRPYNGAPGFYVLTPFKIADSDASVLIERGWTPRDITDRTKVPVLPTPTGVVEIEGVIRRDAGHLLQLGTAEAPKPGAIMQNLDLPAYAAASKLKLAPFLIEQGGAMKDGLVRDWPAPSLGIERHRGYAVQWYALALMAVIFFVVTGFRSGKK</sequence>
<dbReference type="Pfam" id="PF02104">
    <property type="entry name" value="SURF1"/>
    <property type="match status" value="1"/>
</dbReference>
<dbReference type="PROSITE" id="PS50895">
    <property type="entry name" value="SURF1"/>
    <property type="match status" value="1"/>
</dbReference>
<accession>A0ABW8ZE76</accession>
<comment type="similarity">
    <text evidence="2 6">Belongs to the SURF1 family.</text>
</comment>
<dbReference type="EMBL" id="JAQQFR010000011">
    <property type="protein sequence ID" value="MFL9880214.1"/>
    <property type="molecule type" value="Genomic_DNA"/>
</dbReference>
<gene>
    <name evidence="7" type="ORF">PQR63_17570</name>
</gene>
<dbReference type="InterPro" id="IPR002994">
    <property type="entry name" value="Surf1/Shy1"/>
</dbReference>
<dbReference type="RefSeq" id="WP_408169271.1">
    <property type="nucleotide sequence ID" value="NZ_JAQQFR010000011.1"/>
</dbReference>
<comment type="caution">
    <text evidence="6">Lacks conserved residue(s) required for the propagation of feature annotation.</text>
</comment>
<organism evidence="7 8">
    <name type="scientific">Herbaspirillum rhizosphaerae</name>
    <dbReference type="NCBI Taxonomy" id="346179"/>
    <lineage>
        <taxon>Bacteria</taxon>
        <taxon>Pseudomonadati</taxon>
        <taxon>Pseudomonadota</taxon>
        <taxon>Betaproteobacteria</taxon>
        <taxon>Burkholderiales</taxon>
        <taxon>Oxalobacteraceae</taxon>
        <taxon>Herbaspirillum</taxon>
    </lineage>
</organism>
<keyword evidence="6" id="KW-1003">Cell membrane</keyword>
<proteinExistence type="inferred from homology"/>
<keyword evidence="5 6" id="KW-0472">Membrane</keyword>
<evidence type="ECO:0000256" key="2">
    <source>
        <dbReference type="ARBA" id="ARBA00007165"/>
    </source>
</evidence>
<comment type="caution">
    <text evidence="7">The sequence shown here is derived from an EMBL/GenBank/DDBJ whole genome shotgun (WGS) entry which is preliminary data.</text>
</comment>
<evidence type="ECO:0000256" key="4">
    <source>
        <dbReference type="ARBA" id="ARBA00022989"/>
    </source>
</evidence>
<name>A0ABW8ZE76_9BURK</name>
<protein>
    <recommendedName>
        <fullName evidence="6">SURF1-like protein</fullName>
    </recommendedName>
</protein>
<evidence type="ECO:0000256" key="1">
    <source>
        <dbReference type="ARBA" id="ARBA00004370"/>
    </source>
</evidence>
<dbReference type="InterPro" id="IPR045214">
    <property type="entry name" value="Surf1/Surf4"/>
</dbReference>
<feature type="transmembrane region" description="Helical" evidence="6">
    <location>
        <begin position="216"/>
        <end position="234"/>
    </location>
</feature>
<evidence type="ECO:0000256" key="5">
    <source>
        <dbReference type="ARBA" id="ARBA00023136"/>
    </source>
</evidence>
<dbReference type="Proteomes" id="UP001629214">
    <property type="component" value="Unassembled WGS sequence"/>
</dbReference>
<comment type="subcellular location">
    <subcellularLocation>
        <location evidence="6">Cell membrane</location>
        <topology evidence="6">Multi-pass membrane protein</topology>
    </subcellularLocation>
    <subcellularLocation>
        <location evidence="1">Membrane</location>
    </subcellularLocation>
</comment>
<keyword evidence="4 6" id="KW-1133">Transmembrane helix</keyword>
<evidence type="ECO:0000256" key="6">
    <source>
        <dbReference type="RuleBase" id="RU363076"/>
    </source>
</evidence>
<evidence type="ECO:0000313" key="8">
    <source>
        <dbReference type="Proteomes" id="UP001629214"/>
    </source>
</evidence>
<keyword evidence="3 6" id="KW-0812">Transmembrane</keyword>
<evidence type="ECO:0000256" key="3">
    <source>
        <dbReference type="ARBA" id="ARBA00022692"/>
    </source>
</evidence>
<keyword evidence="8" id="KW-1185">Reference proteome</keyword>